<dbReference type="EMBL" id="GGEC01054957">
    <property type="protein sequence ID" value="MBX35441.1"/>
    <property type="molecule type" value="Transcribed_RNA"/>
</dbReference>
<reference evidence="1" key="1">
    <citation type="submission" date="2018-02" db="EMBL/GenBank/DDBJ databases">
        <title>Rhizophora mucronata_Transcriptome.</title>
        <authorList>
            <person name="Meera S.P."/>
            <person name="Sreeshan A."/>
            <person name="Augustine A."/>
        </authorList>
    </citation>
    <scope>NUCLEOTIDE SEQUENCE</scope>
    <source>
        <tissue evidence="1">Leaf</tissue>
    </source>
</reference>
<organism evidence="1">
    <name type="scientific">Rhizophora mucronata</name>
    <name type="common">Asiatic mangrove</name>
    <dbReference type="NCBI Taxonomy" id="61149"/>
    <lineage>
        <taxon>Eukaryota</taxon>
        <taxon>Viridiplantae</taxon>
        <taxon>Streptophyta</taxon>
        <taxon>Embryophyta</taxon>
        <taxon>Tracheophyta</taxon>
        <taxon>Spermatophyta</taxon>
        <taxon>Magnoliopsida</taxon>
        <taxon>eudicotyledons</taxon>
        <taxon>Gunneridae</taxon>
        <taxon>Pentapetalae</taxon>
        <taxon>rosids</taxon>
        <taxon>fabids</taxon>
        <taxon>Malpighiales</taxon>
        <taxon>Rhizophoraceae</taxon>
        <taxon>Rhizophora</taxon>
    </lineage>
</organism>
<accession>A0A2P2MYY5</accession>
<proteinExistence type="predicted"/>
<dbReference type="AlphaFoldDB" id="A0A2P2MYY5"/>
<evidence type="ECO:0000313" key="1">
    <source>
        <dbReference type="EMBL" id="MBX35441.1"/>
    </source>
</evidence>
<sequence length="73" mass="8273">MFIYLIFCLSPCLLINCIDVLICSTHRSSSLLSMLLSLFVLECSFFFLPVDQIISVAPFLESRPNSISKDTCY</sequence>
<protein>
    <submittedName>
        <fullName evidence="1">Uncharacterized protein</fullName>
    </submittedName>
</protein>
<name>A0A2P2MYY5_RHIMU</name>